<feature type="non-terminal residue" evidence="1">
    <location>
        <position position="80"/>
    </location>
</feature>
<proteinExistence type="predicted"/>
<dbReference type="HOGENOM" id="CLU_196393_0_0_1"/>
<sequence>MHFEEQLNELLNMNIIQMFNKLVQDGFIQDTMICQACNVAMCLKPTDNKNDGIEWRCMNSRCPKYQTRYFLSFINHKVYI</sequence>
<reference evidence="2" key="1">
    <citation type="submission" date="2013-02" db="EMBL/GenBank/DDBJ databases">
        <authorList>
            <consortium name="The Broad Institute Genome Sequencing Platform"/>
            <person name="Cuomo C."/>
            <person name="Becnel J."/>
            <person name="Sanscrainte N."/>
            <person name="Walker B."/>
            <person name="Young S.K."/>
            <person name="Zeng Q."/>
            <person name="Gargeya S."/>
            <person name="Fitzgerald M."/>
            <person name="Haas B."/>
            <person name="Abouelleil A."/>
            <person name="Alvarado L."/>
            <person name="Arachchi H.M."/>
            <person name="Berlin A.M."/>
            <person name="Chapman S.B."/>
            <person name="Dewar J."/>
            <person name="Goldberg J."/>
            <person name="Griggs A."/>
            <person name="Gujja S."/>
            <person name="Hansen M."/>
            <person name="Howarth C."/>
            <person name="Imamovic A."/>
            <person name="Larimer J."/>
            <person name="McCowan C."/>
            <person name="Murphy C."/>
            <person name="Neiman D."/>
            <person name="Pearson M."/>
            <person name="Priest M."/>
            <person name="Roberts A."/>
            <person name="Saif S."/>
            <person name="Shea T."/>
            <person name="Sisk P."/>
            <person name="Sykes S."/>
            <person name="Wortman J."/>
            <person name="Nusbaum C."/>
            <person name="Birren B."/>
        </authorList>
    </citation>
    <scope>NUCLEOTIDE SEQUENCE [LARGE SCALE GENOMIC DNA]</scope>
    <source>
        <strain evidence="2">PRA339</strain>
    </source>
</reference>
<evidence type="ECO:0000313" key="2">
    <source>
        <dbReference type="Proteomes" id="UP000030655"/>
    </source>
</evidence>
<dbReference type="EMBL" id="KK365151">
    <property type="protein sequence ID" value="KCZ81079.1"/>
    <property type="molecule type" value="Genomic_DNA"/>
</dbReference>
<gene>
    <name evidence="1" type="ORF">H312_01503</name>
</gene>
<keyword evidence="2" id="KW-1185">Reference proteome</keyword>
<reference evidence="1 2" key="2">
    <citation type="submission" date="2014-03" db="EMBL/GenBank/DDBJ databases">
        <title>The Genome Sequence of Anncaliia algerae insect isolate PRA339.</title>
        <authorList>
            <consortium name="The Broad Institute Genome Sequencing Platform"/>
            <consortium name="The Broad Institute Genome Sequencing Center for Infectious Disease"/>
            <person name="Cuomo C."/>
            <person name="Becnel J."/>
            <person name="Sanscrainte N."/>
            <person name="Walker B."/>
            <person name="Young S.K."/>
            <person name="Zeng Q."/>
            <person name="Gargeya S."/>
            <person name="Fitzgerald M."/>
            <person name="Haas B."/>
            <person name="Abouelleil A."/>
            <person name="Alvarado L."/>
            <person name="Arachchi H.M."/>
            <person name="Berlin A.M."/>
            <person name="Chapman S.B."/>
            <person name="Dewar J."/>
            <person name="Goldberg J."/>
            <person name="Griggs A."/>
            <person name="Gujja S."/>
            <person name="Hansen M."/>
            <person name="Howarth C."/>
            <person name="Imamovic A."/>
            <person name="Larimer J."/>
            <person name="McCowan C."/>
            <person name="Murphy C."/>
            <person name="Neiman D."/>
            <person name="Pearson M."/>
            <person name="Priest M."/>
            <person name="Roberts A."/>
            <person name="Saif S."/>
            <person name="Shea T."/>
            <person name="Sisk P."/>
            <person name="Sykes S."/>
            <person name="Wortman J."/>
            <person name="Nusbaum C."/>
            <person name="Birren B."/>
        </authorList>
    </citation>
    <scope>NUCLEOTIDE SEQUENCE [LARGE SCALE GENOMIC DNA]</scope>
    <source>
        <strain evidence="1 2">PRA339</strain>
    </source>
</reference>
<dbReference type="AlphaFoldDB" id="A0A059F277"/>
<dbReference type="VEuPathDB" id="MicrosporidiaDB:H312_01503"/>
<name>A0A059F277_9MICR</name>
<evidence type="ECO:0000313" key="1">
    <source>
        <dbReference type="EMBL" id="KCZ81079.1"/>
    </source>
</evidence>
<organism evidence="1 2">
    <name type="scientific">Anncaliia algerae PRA339</name>
    <dbReference type="NCBI Taxonomy" id="1288291"/>
    <lineage>
        <taxon>Eukaryota</taxon>
        <taxon>Fungi</taxon>
        <taxon>Fungi incertae sedis</taxon>
        <taxon>Microsporidia</taxon>
        <taxon>Tubulinosematoidea</taxon>
        <taxon>Tubulinosematidae</taxon>
        <taxon>Anncaliia</taxon>
    </lineage>
</organism>
<dbReference type="Proteomes" id="UP000030655">
    <property type="component" value="Unassembled WGS sequence"/>
</dbReference>
<protein>
    <submittedName>
        <fullName evidence="1">Uncharacterized protein</fullName>
    </submittedName>
</protein>
<dbReference type="OrthoDB" id="10293190at2759"/>
<accession>A0A059F277</accession>